<gene>
    <name evidence="2" type="ORF">Poli38472_003621</name>
</gene>
<name>A0A8K1CLJ3_PYTOL</name>
<evidence type="ECO:0000256" key="1">
    <source>
        <dbReference type="SAM" id="MobiDB-lite"/>
    </source>
</evidence>
<evidence type="ECO:0000313" key="3">
    <source>
        <dbReference type="Proteomes" id="UP000794436"/>
    </source>
</evidence>
<dbReference type="PANTHER" id="PTHR34409:SF1">
    <property type="entry name" value="MYB-LIKE DOMAIN-CONTAINING PROTEIN"/>
    <property type="match status" value="1"/>
</dbReference>
<sequence length="425" mass="46672">MLTASFLFEEEAREQPNQRRCVVCGEDVVQELNTGYDNLLQHLVQKHKGFRQVVEQCIETGKTKATPMMFPKVDEGTAKTLTDASLDVSATKATVEATASDSATDTATAEDASDATATEDAATGASVTDTLTAKADAIEDAVVATVTSVVAATGSPDSTVAATATETTTREPPAPRPRSEFFTTKDVRALLLYVEEVCPIGKRQWDRVQELYNEKYAKPNNRIIRPTSSIYAKYNNLLAIKAPDDQCSPEVREARELKQRLREARLHGESRTSTSSTPQSEPVQAQAFPLLREILAKRARDEQSNACSDDETIPDEEMAAIAAADPDFVPEPESNPSQRKRSRLTEANLLCQDLHEALLARVLAMESSISTLQREVVALNDSVKTERLRNNFLQGKLAEYRTLVLLSTQNGHIEDKGSQETETQP</sequence>
<dbReference type="Proteomes" id="UP000794436">
    <property type="component" value="Unassembled WGS sequence"/>
</dbReference>
<accession>A0A8K1CLJ3</accession>
<reference evidence="2" key="1">
    <citation type="submission" date="2019-03" db="EMBL/GenBank/DDBJ databases">
        <title>Long read genome sequence of the mycoparasitic Pythium oligandrum ATCC 38472 isolated from sugarbeet rhizosphere.</title>
        <authorList>
            <person name="Gaulin E."/>
        </authorList>
    </citation>
    <scope>NUCLEOTIDE SEQUENCE</scope>
    <source>
        <strain evidence="2">ATCC 38472_TT</strain>
    </source>
</reference>
<proteinExistence type="predicted"/>
<comment type="caution">
    <text evidence="2">The sequence shown here is derived from an EMBL/GenBank/DDBJ whole genome shotgun (WGS) entry which is preliminary data.</text>
</comment>
<feature type="compositionally biased region" description="Polar residues" evidence="1">
    <location>
        <begin position="271"/>
        <end position="283"/>
    </location>
</feature>
<feature type="region of interest" description="Disordered" evidence="1">
    <location>
        <begin position="96"/>
        <end position="121"/>
    </location>
</feature>
<dbReference type="PANTHER" id="PTHR34409">
    <property type="entry name" value="SET DOMAIN-CONTAINING PROTEIN"/>
    <property type="match status" value="1"/>
</dbReference>
<keyword evidence="3" id="KW-1185">Reference proteome</keyword>
<feature type="compositionally biased region" description="Low complexity" evidence="1">
    <location>
        <begin position="161"/>
        <end position="171"/>
    </location>
</feature>
<dbReference type="EMBL" id="SPLM01000036">
    <property type="protein sequence ID" value="TMW65856.1"/>
    <property type="molecule type" value="Genomic_DNA"/>
</dbReference>
<feature type="region of interest" description="Disordered" evidence="1">
    <location>
        <begin position="262"/>
        <end position="284"/>
    </location>
</feature>
<dbReference type="AlphaFoldDB" id="A0A8K1CLJ3"/>
<evidence type="ECO:0000313" key="2">
    <source>
        <dbReference type="EMBL" id="TMW65856.1"/>
    </source>
</evidence>
<feature type="region of interest" description="Disordered" evidence="1">
    <location>
        <begin position="159"/>
        <end position="178"/>
    </location>
</feature>
<organism evidence="2 3">
    <name type="scientific">Pythium oligandrum</name>
    <name type="common">Mycoparasitic fungus</name>
    <dbReference type="NCBI Taxonomy" id="41045"/>
    <lineage>
        <taxon>Eukaryota</taxon>
        <taxon>Sar</taxon>
        <taxon>Stramenopiles</taxon>
        <taxon>Oomycota</taxon>
        <taxon>Peronosporomycetes</taxon>
        <taxon>Pythiales</taxon>
        <taxon>Pythiaceae</taxon>
        <taxon>Pythium</taxon>
    </lineage>
</organism>
<protein>
    <submittedName>
        <fullName evidence="2">Uncharacterized protein</fullName>
    </submittedName>
</protein>
<dbReference type="OrthoDB" id="99432at2759"/>